<dbReference type="PANTHER" id="PTHR30419:SF25">
    <property type="entry name" value="HTH-TYPE TRANSCRIPTIONAL REGULATOR YTLI"/>
    <property type="match status" value="1"/>
</dbReference>
<dbReference type="STRING" id="303541.JF72_00700"/>
<dbReference type="Pfam" id="PF03466">
    <property type="entry name" value="LysR_substrate"/>
    <property type="match status" value="1"/>
</dbReference>
<dbReference type="CDD" id="cd05466">
    <property type="entry name" value="PBP2_LTTR_substrate"/>
    <property type="match status" value="1"/>
</dbReference>
<dbReference type="GO" id="GO:0003700">
    <property type="term" value="F:DNA-binding transcription factor activity"/>
    <property type="evidence" value="ECO:0007669"/>
    <property type="project" value="InterPro"/>
</dbReference>
<evidence type="ECO:0000256" key="3">
    <source>
        <dbReference type="ARBA" id="ARBA00023125"/>
    </source>
</evidence>
<keyword evidence="4" id="KW-0804">Transcription</keyword>
<dbReference type="InterPro" id="IPR036388">
    <property type="entry name" value="WH-like_DNA-bd_sf"/>
</dbReference>
<dbReference type="Pfam" id="PF00126">
    <property type="entry name" value="HTH_1"/>
    <property type="match status" value="1"/>
</dbReference>
<organism evidence="6 7">
    <name type="scientific">Lactobacillus apis</name>
    <dbReference type="NCBI Taxonomy" id="303541"/>
    <lineage>
        <taxon>Bacteria</taxon>
        <taxon>Bacillati</taxon>
        <taxon>Bacillota</taxon>
        <taxon>Bacilli</taxon>
        <taxon>Lactobacillales</taxon>
        <taxon>Lactobacillaceae</taxon>
        <taxon>Lactobacillus</taxon>
    </lineage>
</organism>
<dbReference type="InterPro" id="IPR000847">
    <property type="entry name" value="LysR_HTH_N"/>
</dbReference>
<dbReference type="GO" id="GO:0003677">
    <property type="term" value="F:DNA binding"/>
    <property type="evidence" value="ECO:0007669"/>
    <property type="project" value="UniProtKB-KW"/>
</dbReference>
<dbReference type="Gene3D" id="3.40.190.290">
    <property type="match status" value="1"/>
</dbReference>
<name>A0A0F4LTZ9_9LACO</name>
<dbReference type="InterPro" id="IPR036390">
    <property type="entry name" value="WH_DNA-bd_sf"/>
</dbReference>
<evidence type="ECO:0000256" key="2">
    <source>
        <dbReference type="ARBA" id="ARBA00023015"/>
    </source>
</evidence>
<dbReference type="EMBL" id="JXLG01000003">
    <property type="protein sequence ID" value="KJY62090.1"/>
    <property type="molecule type" value="Genomic_DNA"/>
</dbReference>
<accession>A0A0F4LTZ9</accession>
<comment type="similarity">
    <text evidence="1">Belongs to the LysR transcriptional regulatory family.</text>
</comment>
<keyword evidence="3" id="KW-0238">DNA-binding</keyword>
<dbReference type="InterPro" id="IPR005119">
    <property type="entry name" value="LysR_subst-bd"/>
</dbReference>
<dbReference type="InterPro" id="IPR050950">
    <property type="entry name" value="HTH-type_LysR_regulators"/>
</dbReference>
<evidence type="ECO:0000256" key="1">
    <source>
        <dbReference type="ARBA" id="ARBA00009437"/>
    </source>
</evidence>
<comment type="caution">
    <text evidence="6">The sequence shown here is derived from an EMBL/GenBank/DDBJ whole genome shotgun (WGS) entry which is preliminary data.</text>
</comment>
<dbReference type="GO" id="GO:0005829">
    <property type="term" value="C:cytosol"/>
    <property type="evidence" value="ECO:0007669"/>
    <property type="project" value="TreeGrafter"/>
</dbReference>
<evidence type="ECO:0000313" key="6">
    <source>
        <dbReference type="EMBL" id="KJY62090.1"/>
    </source>
</evidence>
<dbReference type="Gene3D" id="1.10.10.10">
    <property type="entry name" value="Winged helix-like DNA-binding domain superfamily/Winged helix DNA-binding domain"/>
    <property type="match status" value="1"/>
</dbReference>
<proteinExistence type="inferred from homology"/>
<evidence type="ECO:0000256" key="4">
    <source>
        <dbReference type="ARBA" id="ARBA00023163"/>
    </source>
</evidence>
<evidence type="ECO:0000313" key="7">
    <source>
        <dbReference type="Proteomes" id="UP000033682"/>
    </source>
</evidence>
<keyword evidence="7" id="KW-1185">Reference proteome</keyword>
<dbReference type="PANTHER" id="PTHR30419">
    <property type="entry name" value="HTH-TYPE TRANSCRIPTIONAL REGULATOR YBHD"/>
    <property type="match status" value="1"/>
</dbReference>
<keyword evidence="2" id="KW-0805">Transcription regulation</keyword>
<protein>
    <submittedName>
        <fullName evidence="6">LysR substrate binding domain protein</fullName>
    </submittedName>
</protein>
<reference evidence="6 7" key="1">
    <citation type="submission" date="2015-01" db="EMBL/GenBank/DDBJ databases">
        <title>Comparative genomics of the lactic acid bacteria isolated from the honey bee gut.</title>
        <authorList>
            <person name="Ellegaard K.M."/>
            <person name="Tamarit D."/>
            <person name="Javelind E."/>
            <person name="Olofsson T."/>
            <person name="Andersson S.G."/>
            <person name="Vasquez A."/>
        </authorList>
    </citation>
    <scope>NUCLEOTIDE SEQUENCE [LARGE SCALE GENOMIC DNA]</scope>
    <source>
        <strain evidence="6 7">Hma11</strain>
    </source>
</reference>
<evidence type="ECO:0000259" key="5">
    <source>
        <dbReference type="PROSITE" id="PS50931"/>
    </source>
</evidence>
<dbReference type="SUPFAM" id="SSF46785">
    <property type="entry name" value="Winged helix' DNA-binding domain"/>
    <property type="match status" value="1"/>
</dbReference>
<dbReference type="PATRIC" id="fig|303541.3.peg.210"/>
<gene>
    <name evidence="6" type="ORF">JF72_00700</name>
</gene>
<dbReference type="SUPFAM" id="SSF53850">
    <property type="entry name" value="Periplasmic binding protein-like II"/>
    <property type="match status" value="1"/>
</dbReference>
<dbReference type="PROSITE" id="PS50931">
    <property type="entry name" value="HTH_LYSR"/>
    <property type="match status" value="1"/>
</dbReference>
<sequence>MKDPEILIHYLDVLLKESNFTRAARELYISQPYLTQLIKRIERKLGTKILNRDVVPYTLTKAGVIYYKYLETAITNNQKLEDKLTPYTYPNKEIVRIGILESLGTFLLPELLPEFLAQNPNIKIQLTETYPRKSEAQLLAEQVDCYIGQTPESLSSGLDFYVNGGENYYIIISPKSKYFKKGRFILEPDEYDIKTIIKEPFVVSSSNSAIRHQVNGVFQKFHVKPNIVLETNSILTATNLAIKGVGLTISAASIIKRMNQTPINLLPLNKNIITVKYFIAVKKGIKQKEGVKKLIAKFMEKNIQPNIR</sequence>
<dbReference type="AlphaFoldDB" id="A0A0F4LTZ9"/>
<dbReference type="HOGENOM" id="CLU_039613_6_2_9"/>
<dbReference type="Proteomes" id="UP000033682">
    <property type="component" value="Unassembled WGS sequence"/>
</dbReference>
<dbReference type="RefSeq" id="WP_046305805.1">
    <property type="nucleotide sequence ID" value="NZ_CAMLFT010000004.1"/>
</dbReference>
<dbReference type="PRINTS" id="PR00039">
    <property type="entry name" value="HTHLYSR"/>
</dbReference>
<feature type="domain" description="HTH lysR-type" evidence="5">
    <location>
        <begin position="7"/>
        <end position="60"/>
    </location>
</feature>